<dbReference type="AlphaFoldDB" id="A0A0A8Y7D3"/>
<feature type="region of interest" description="Disordered" evidence="1">
    <location>
        <begin position="62"/>
        <end position="121"/>
    </location>
</feature>
<evidence type="ECO:0000313" key="2">
    <source>
        <dbReference type="EMBL" id="JAD22051.1"/>
    </source>
</evidence>
<feature type="compositionally biased region" description="Low complexity" evidence="1">
    <location>
        <begin position="62"/>
        <end position="78"/>
    </location>
</feature>
<dbReference type="EMBL" id="GBRH01275844">
    <property type="protein sequence ID" value="JAD22051.1"/>
    <property type="molecule type" value="Transcribed_RNA"/>
</dbReference>
<protein>
    <submittedName>
        <fullName evidence="2">Uncharacterized protein</fullName>
    </submittedName>
</protein>
<reference evidence="2" key="1">
    <citation type="submission" date="2014-09" db="EMBL/GenBank/DDBJ databases">
        <authorList>
            <person name="Magalhaes I.L.F."/>
            <person name="Oliveira U."/>
            <person name="Santos F.R."/>
            <person name="Vidigal T.H.D.A."/>
            <person name="Brescovit A.D."/>
            <person name="Santos A.J."/>
        </authorList>
    </citation>
    <scope>NUCLEOTIDE SEQUENCE</scope>
    <source>
        <tissue evidence="2">Shoot tissue taken approximately 20 cm above the soil surface</tissue>
    </source>
</reference>
<name>A0A0A8Y7D3_ARUDO</name>
<organism evidence="2">
    <name type="scientific">Arundo donax</name>
    <name type="common">Giant reed</name>
    <name type="synonym">Donax arundinaceus</name>
    <dbReference type="NCBI Taxonomy" id="35708"/>
    <lineage>
        <taxon>Eukaryota</taxon>
        <taxon>Viridiplantae</taxon>
        <taxon>Streptophyta</taxon>
        <taxon>Embryophyta</taxon>
        <taxon>Tracheophyta</taxon>
        <taxon>Spermatophyta</taxon>
        <taxon>Magnoliopsida</taxon>
        <taxon>Liliopsida</taxon>
        <taxon>Poales</taxon>
        <taxon>Poaceae</taxon>
        <taxon>PACMAD clade</taxon>
        <taxon>Arundinoideae</taxon>
        <taxon>Arundineae</taxon>
        <taxon>Arundo</taxon>
    </lineage>
</organism>
<sequence>MVVQYRSLSQGKEQITRHQIKLVHQQHQFVKLGEEEETKAKVYQFKTHALIGMRARVQISVAISPSSSSSGGRRLTAGSRRRTRRRRPRARRRRRVRQRRTCWWGPGPEPPRRRPRLPRRR</sequence>
<accession>A0A0A8Y7D3</accession>
<proteinExistence type="predicted"/>
<evidence type="ECO:0000256" key="1">
    <source>
        <dbReference type="SAM" id="MobiDB-lite"/>
    </source>
</evidence>
<reference evidence="2" key="2">
    <citation type="journal article" date="2015" name="Data Brief">
        <title>Shoot transcriptome of the giant reed, Arundo donax.</title>
        <authorList>
            <person name="Barrero R.A."/>
            <person name="Guerrero F.D."/>
            <person name="Moolhuijzen P."/>
            <person name="Goolsby J.A."/>
            <person name="Tidwell J."/>
            <person name="Bellgard S.E."/>
            <person name="Bellgard M.I."/>
        </authorList>
    </citation>
    <scope>NUCLEOTIDE SEQUENCE</scope>
    <source>
        <tissue evidence="2">Shoot tissue taken approximately 20 cm above the soil surface</tissue>
    </source>
</reference>
<feature type="compositionally biased region" description="Basic residues" evidence="1">
    <location>
        <begin position="79"/>
        <end position="100"/>
    </location>
</feature>